<dbReference type="InterPro" id="IPR008271">
    <property type="entry name" value="Ser/Thr_kinase_AS"/>
</dbReference>
<feature type="region of interest" description="Disordered" evidence="1">
    <location>
        <begin position="763"/>
        <end position="782"/>
    </location>
</feature>
<comment type="caution">
    <text evidence="3">The sequence shown here is derived from an EMBL/GenBank/DDBJ whole genome shotgun (WGS) entry which is preliminary data.</text>
</comment>
<gene>
    <name evidence="3" type="ORF">PPROV_000924100</name>
</gene>
<proteinExistence type="predicted"/>
<dbReference type="PANTHER" id="PTHR46699">
    <property type="entry name" value="SERINE/THREONINE-PROTEIN KINASE STN8, CHLOROPLASTIC-RELATED"/>
    <property type="match status" value="1"/>
</dbReference>
<evidence type="ECO:0000313" key="4">
    <source>
        <dbReference type="Proteomes" id="UP000660262"/>
    </source>
</evidence>
<dbReference type="AlphaFoldDB" id="A0A830HXI9"/>
<evidence type="ECO:0000256" key="1">
    <source>
        <dbReference type="SAM" id="MobiDB-lite"/>
    </source>
</evidence>
<dbReference type="PROSITE" id="PS50011">
    <property type="entry name" value="PROTEIN_KINASE_DOM"/>
    <property type="match status" value="1"/>
</dbReference>
<dbReference type="PROSITE" id="PS00108">
    <property type="entry name" value="PROTEIN_KINASE_ST"/>
    <property type="match status" value="1"/>
</dbReference>
<feature type="compositionally biased region" description="Low complexity" evidence="1">
    <location>
        <begin position="644"/>
        <end position="659"/>
    </location>
</feature>
<dbReference type="GO" id="GO:0004672">
    <property type="term" value="F:protein kinase activity"/>
    <property type="evidence" value="ECO:0007669"/>
    <property type="project" value="InterPro"/>
</dbReference>
<dbReference type="Proteomes" id="UP000660262">
    <property type="component" value="Unassembled WGS sequence"/>
</dbReference>
<reference evidence="3" key="1">
    <citation type="submission" date="2020-10" db="EMBL/GenBank/DDBJ databases">
        <title>Unveiling of a novel bifunctional photoreceptor, Dualchrome1, isolated from a cosmopolitan green alga.</title>
        <authorList>
            <person name="Suzuki S."/>
            <person name="Kawachi M."/>
        </authorList>
    </citation>
    <scope>NUCLEOTIDE SEQUENCE</scope>
    <source>
        <strain evidence="3">NIES 2893</strain>
    </source>
</reference>
<dbReference type="OrthoDB" id="10252171at2759"/>
<dbReference type="SMART" id="SM00220">
    <property type="entry name" value="S_TKc"/>
    <property type="match status" value="1"/>
</dbReference>
<dbReference type="Pfam" id="PF00069">
    <property type="entry name" value="Pkinase"/>
    <property type="match status" value="1"/>
</dbReference>
<dbReference type="InterPro" id="IPR000719">
    <property type="entry name" value="Prot_kinase_dom"/>
</dbReference>
<feature type="region of interest" description="Disordered" evidence="1">
    <location>
        <begin position="644"/>
        <end position="669"/>
    </location>
</feature>
<dbReference type="InterPro" id="IPR011009">
    <property type="entry name" value="Kinase-like_dom_sf"/>
</dbReference>
<protein>
    <recommendedName>
        <fullName evidence="2">Protein kinase domain-containing protein</fullName>
    </recommendedName>
</protein>
<accession>A0A830HXI9</accession>
<dbReference type="PANTHER" id="PTHR46699:SF4">
    <property type="entry name" value="SERINE_THREONINE-PROTEIN KINASE STN7, CHLOROPLASTIC"/>
    <property type="match status" value="1"/>
</dbReference>
<evidence type="ECO:0000313" key="3">
    <source>
        <dbReference type="EMBL" id="GHP10510.1"/>
    </source>
</evidence>
<evidence type="ECO:0000259" key="2">
    <source>
        <dbReference type="PROSITE" id="PS50011"/>
    </source>
</evidence>
<dbReference type="GO" id="GO:0005524">
    <property type="term" value="F:ATP binding"/>
    <property type="evidence" value="ECO:0007669"/>
    <property type="project" value="InterPro"/>
</dbReference>
<dbReference type="SUPFAM" id="SSF56112">
    <property type="entry name" value="Protein kinase-like (PK-like)"/>
    <property type="match status" value="1"/>
</dbReference>
<dbReference type="Gene3D" id="1.10.510.10">
    <property type="entry name" value="Transferase(Phosphotransferase) domain 1"/>
    <property type="match status" value="1"/>
</dbReference>
<feature type="domain" description="Protein kinase" evidence="2">
    <location>
        <begin position="224"/>
        <end position="622"/>
    </location>
</feature>
<dbReference type="Gene3D" id="3.30.200.20">
    <property type="entry name" value="Phosphorylase Kinase, domain 1"/>
    <property type="match status" value="1"/>
</dbReference>
<dbReference type="EMBL" id="BNJQ01000029">
    <property type="protein sequence ID" value="GHP10510.1"/>
    <property type="molecule type" value="Genomic_DNA"/>
</dbReference>
<organism evidence="3 4">
    <name type="scientific">Pycnococcus provasolii</name>
    <dbReference type="NCBI Taxonomy" id="41880"/>
    <lineage>
        <taxon>Eukaryota</taxon>
        <taxon>Viridiplantae</taxon>
        <taxon>Chlorophyta</taxon>
        <taxon>Pseudoscourfieldiophyceae</taxon>
        <taxon>Pseudoscourfieldiales</taxon>
        <taxon>Pycnococcaceae</taxon>
        <taxon>Pycnococcus</taxon>
    </lineage>
</organism>
<keyword evidence="4" id="KW-1185">Reference proteome</keyword>
<sequence>MSVSVEVKDAVFRETDVCLEVCVSATCLADAATNIQGDLRRQHAQWERCGDALKSLESCLPSPPRGTPVDTGASAGTTFLVQGVDPAFGPAGVPPDYAQQLTLTGGVVLGDHSSATAQVVTDSVATFASHTHNAYNLATGDLSFEMVVPQCARQACGDQIYRSTLDAELRKEVKELTTPGGLAILSLILAYLSLPPRVGSGAIDYYLLAPLQRAMQPRVSRDDFAISKTLGKGGFGTVYLATATRDIKDRYGKTVFAQGSNLIAKEAREYGSAEKWMNERTRRAAGPYVASYQGSFCEDETVRASNSGLSGSDEPPLWLLWDYETDETLRSVLESKDFPYNLEEAFLGESYEGTLPRGPARALLTHRVICRQILEALAALHATGIVHRDIKPENIILDRGDEPGAARLKMIDLGAAADLKTGRNYVPREYLLDPRYAPPEEYVMSTQTAEPPPEPIAALLSPVLWQLNLPDRFDMYSVGILFMQIACPNLRSDSSLNSFRRALETENYSVRSWRETVTKRAAQGGGSVAAPLNASSFFKAIGLKLGGTTSTADEVATVEVPEEAASTETRVVPKGFEEGFAVLDASPDGRADSTLWNVVRKLVREDPQTRMSSSGALSAPFFSSKNSFAPSAAAMSVLSSASAASTSSSDSDSSNLSKAPASPIKGGTARLVFTSPDAADEEEAEQGEAAGALRWMGNVMARAGTAESDGFTEAEMQALYEAQQMERLSSKASSNTPSVSVASEFLGKSVQASIAGRLERGESLPAAQRRQQEKSASAKPSGVVAEAGVGVGGVSSGKSNLRGGLRSSLIGLGLGSLILGKSDSEVALDAQTKAARR</sequence>
<name>A0A830HXI9_9CHLO</name>